<name>A0ABR1S0N6_9PEZI</name>
<keyword evidence="3" id="KW-1185">Reference proteome</keyword>
<gene>
    <name evidence="2" type="ORF">PG991_006464</name>
</gene>
<feature type="compositionally biased region" description="Low complexity" evidence="1">
    <location>
        <begin position="1"/>
        <end position="12"/>
    </location>
</feature>
<evidence type="ECO:0000256" key="1">
    <source>
        <dbReference type="SAM" id="MobiDB-lite"/>
    </source>
</evidence>
<accession>A0ABR1S0N6</accession>
<feature type="region of interest" description="Disordered" evidence="1">
    <location>
        <begin position="1"/>
        <end position="26"/>
    </location>
</feature>
<protein>
    <submittedName>
        <fullName evidence="2">Uncharacterized protein</fullName>
    </submittedName>
</protein>
<comment type="caution">
    <text evidence="2">The sequence shown here is derived from an EMBL/GenBank/DDBJ whole genome shotgun (WGS) entry which is preliminary data.</text>
</comment>
<reference evidence="2 3" key="1">
    <citation type="submission" date="2023-01" db="EMBL/GenBank/DDBJ databases">
        <title>Analysis of 21 Apiospora genomes using comparative genomics revels a genus with tremendous synthesis potential of carbohydrate active enzymes and secondary metabolites.</title>
        <authorList>
            <person name="Sorensen T."/>
        </authorList>
    </citation>
    <scope>NUCLEOTIDE SEQUENCE [LARGE SCALE GENOMIC DNA]</scope>
    <source>
        <strain evidence="2 3">CBS 20057</strain>
    </source>
</reference>
<proteinExistence type="predicted"/>
<dbReference type="Proteomes" id="UP001396898">
    <property type="component" value="Unassembled WGS sequence"/>
</dbReference>
<evidence type="ECO:0000313" key="2">
    <source>
        <dbReference type="EMBL" id="KAK8023225.1"/>
    </source>
</evidence>
<organism evidence="2 3">
    <name type="scientific">Apiospora marii</name>
    <dbReference type="NCBI Taxonomy" id="335849"/>
    <lineage>
        <taxon>Eukaryota</taxon>
        <taxon>Fungi</taxon>
        <taxon>Dikarya</taxon>
        <taxon>Ascomycota</taxon>
        <taxon>Pezizomycotina</taxon>
        <taxon>Sordariomycetes</taxon>
        <taxon>Xylariomycetidae</taxon>
        <taxon>Amphisphaeriales</taxon>
        <taxon>Apiosporaceae</taxon>
        <taxon>Apiospora</taxon>
    </lineage>
</organism>
<dbReference type="InterPro" id="IPR027417">
    <property type="entry name" value="P-loop_NTPase"/>
</dbReference>
<dbReference type="EMBL" id="JAQQWI010000008">
    <property type="protein sequence ID" value="KAK8023225.1"/>
    <property type="molecule type" value="Genomic_DNA"/>
</dbReference>
<dbReference type="SUPFAM" id="SSF52540">
    <property type="entry name" value="P-loop containing nucleoside triphosphate hydrolases"/>
    <property type="match status" value="1"/>
</dbReference>
<evidence type="ECO:0000313" key="3">
    <source>
        <dbReference type="Proteomes" id="UP001396898"/>
    </source>
</evidence>
<sequence length="109" mass="11739">MSASGSTNDNNSGGNGDKEQPSDRPFSLDDIIAAGKKKKLDVKPNISPTPSSALDQLIENFWQEIIMLDTDQQACFMDMESLPFGLLSIFGVPGAGKTRLCLLIVVMCC</sequence>